<protein>
    <submittedName>
        <fullName evidence="2">SMI1/KNR4 family protein</fullName>
    </submittedName>
</protein>
<organism evidence="2 3">
    <name type="scientific">Xanthocytophaga flava</name>
    <dbReference type="NCBI Taxonomy" id="3048013"/>
    <lineage>
        <taxon>Bacteria</taxon>
        <taxon>Pseudomonadati</taxon>
        <taxon>Bacteroidota</taxon>
        <taxon>Cytophagia</taxon>
        <taxon>Cytophagales</taxon>
        <taxon>Rhodocytophagaceae</taxon>
        <taxon>Xanthocytophaga</taxon>
    </lineage>
</organism>
<dbReference type="AlphaFoldDB" id="A0AAE3QSJ9"/>
<dbReference type="SUPFAM" id="SSF160631">
    <property type="entry name" value="SMI1/KNR4-like"/>
    <property type="match status" value="1"/>
</dbReference>
<reference evidence="2" key="1">
    <citation type="submission" date="2023-05" db="EMBL/GenBank/DDBJ databases">
        <authorList>
            <person name="Zhang X."/>
        </authorList>
    </citation>
    <scope>NUCLEOTIDE SEQUENCE</scope>
    <source>
        <strain evidence="2">YF14B1</strain>
    </source>
</reference>
<evidence type="ECO:0000313" key="2">
    <source>
        <dbReference type="EMBL" id="MDJ1482456.1"/>
    </source>
</evidence>
<dbReference type="EMBL" id="JASJOS010000008">
    <property type="protein sequence ID" value="MDJ1482456.1"/>
    <property type="molecule type" value="Genomic_DNA"/>
</dbReference>
<evidence type="ECO:0000313" key="3">
    <source>
        <dbReference type="Proteomes" id="UP001241110"/>
    </source>
</evidence>
<proteinExistence type="predicted"/>
<sequence length="313" mass="36141">MSKHSIELIEEELGAFYPEDFKQFILAIQAKGKIQLKIIGEDFKLMEHLVGFGTIAEDMDDVLYVAHSINKDFKEEDPGYIKLPFAKSLDEYGFDYLYFLAKPGLTASPEVYYRDADWREHKRIQVASNFTQLTDSYSNLLNFIANSRTWPVTIITSNPAISNFLPPVPLPEIITLDSKDGLQIVSRSYPVLNSKNEWKLEFNLELCRVKVKEMVYYSIVHMNSMICINGLCLNSDIHFWIEGKLLQPALEIDSFAVIYYYRMAMILNAVDKILSDLPEGWTKEQVLQVMDQQSLDDICRTPTTQIDYSYYDS</sequence>
<comment type="caution">
    <text evidence="2">The sequence shown here is derived from an EMBL/GenBank/DDBJ whole genome shotgun (WGS) entry which is preliminary data.</text>
</comment>
<accession>A0AAE3QSJ9</accession>
<name>A0AAE3QSJ9_9BACT</name>
<dbReference type="RefSeq" id="WP_313981622.1">
    <property type="nucleotide sequence ID" value="NZ_JASJOS010000008.1"/>
</dbReference>
<feature type="domain" description="Knr4/Smi1-like" evidence="1">
    <location>
        <begin position="4"/>
        <end position="133"/>
    </location>
</feature>
<dbReference type="InterPro" id="IPR018958">
    <property type="entry name" value="Knr4/Smi1-like_dom"/>
</dbReference>
<dbReference type="Pfam" id="PF09346">
    <property type="entry name" value="SMI1_KNR4"/>
    <property type="match status" value="1"/>
</dbReference>
<dbReference type="Proteomes" id="UP001241110">
    <property type="component" value="Unassembled WGS sequence"/>
</dbReference>
<evidence type="ECO:0000259" key="1">
    <source>
        <dbReference type="Pfam" id="PF09346"/>
    </source>
</evidence>
<gene>
    <name evidence="2" type="ORF">QNI16_18275</name>
</gene>
<dbReference type="InterPro" id="IPR037883">
    <property type="entry name" value="Knr4/Smi1-like_sf"/>
</dbReference>